<feature type="compositionally biased region" description="Polar residues" evidence="3">
    <location>
        <begin position="975"/>
        <end position="996"/>
    </location>
</feature>
<dbReference type="Pfam" id="PF06920">
    <property type="entry name" value="DHR-2_Lobe_A"/>
    <property type="match status" value="1"/>
</dbReference>
<gene>
    <name evidence="5" type="ORF">LAZ67_6000556</name>
</gene>
<dbReference type="InterPro" id="IPR027357">
    <property type="entry name" value="DOCKER_dom"/>
</dbReference>
<evidence type="ECO:0000256" key="1">
    <source>
        <dbReference type="ARBA" id="ARBA00022658"/>
    </source>
</evidence>
<dbReference type="EMBL" id="CP092868">
    <property type="protein sequence ID" value="UYV68726.1"/>
    <property type="molecule type" value="Genomic_DNA"/>
</dbReference>
<dbReference type="InterPro" id="IPR026791">
    <property type="entry name" value="DOCK"/>
</dbReference>
<feature type="non-terminal residue" evidence="5">
    <location>
        <position position="1169"/>
    </location>
</feature>
<accession>A0ABY6KIU9</accession>
<dbReference type="Proteomes" id="UP001235939">
    <property type="component" value="Chromosome 06"/>
</dbReference>
<dbReference type="InterPro" id="IPR046770">
    <property type="entry name" value="DOCKER_Lobe_B"/>
</dbReference>
<dbReference type="Gene3D" id="1.20.58.740">
    <property type="match status" value="2"/>
</dbReference>
<dbReference type="PANTHER" id="PTHR45653:SF10">
    <property type="entry name" value="MYOBLAST CITY, ISOFORM B"/>
    <property type="match status" value="1"/>
</dbReference>
<sequence>MTTFLQDTLDSLFNILMQNPETSNYDKLVFDSLVFIIGLISDRKYQHFRPVLDLYIKETFSATLAYDKLLSVLKQYVDNVCHNETQETLYRAMKCQEYIFRFIVRSRQLYVALEEGKDQQAFESSLLQLLDSLTKVMVLTSDSTLLPQGACLKYFPFAIPDILSVFDPLTLSHLITRLINNLSQDRLTKQKMMCVNDIVHSDLFKMPNCRAVLMPVFHDLLRELLTNGEEEELCTRIMSDELVVLHHRSADITAGDIAMLTHGLLRTVIQAVISALQRDQAVRLPPRPVRIPPQGNLVAVMLNIFRLMAPFHYQKYMDSFPTNTDLLDFLMEILLVFRDLVNKSVFPRDWSEMILLQNSIILKALKFFSETIRSKFNDPFECQVWNNFFHCAVAFMTQESLQLENFTENKRNKILVQYKDMRREAGFMIRNLWFHLGEDKHKFVPGMVGPFLEMTLIPQPELRKATIPIFFDMMNCEYYSSGNFSQFENEMITQLDMLVEGGRGDEQYQELFYETFKNLCINHPQLGKEGMRFVRIVAQLLERLLQYRTIITDENKDNRMNCTVSLLEFYNEINRKELYIRYLYKLCDLHLECENFVEAAFALKLHTNLLQWSDEPLPQILRNKKHAKCETHRQLKERLYLDIIDLFDKGKLWEAGLDLCKELAGQYENEMFDYIQLSNLLCRMSSFYDNIMKQIRPEPEYFRVGYYGKGFPAFLQNKEFVYRGKAYERLSEFSSRLLNHFPLAQLMNRLSTPMADIMESSGQYIQINKVDPIMKTQAKFANKALHEQILNYYRVNEVHMFNFSRPFRKERESTIAPENEFATMWLERTTLTISHPLPGILHWFPVTSMTRKEISPIETAIEAMESHNAKIKHAVKQHQKDLSLPINPLSMLLKGIVDAAVMGGISNYEKIPLLEAGILVHKEKAPESLLLFHEHLEDAFMKLKTHVEEKYGRQNMPSDLLGTRTMASTKRAKSLTANSEPLTSNAPKTPSTTRAQSIFVRPQSTTKTLTKKKDSTASQRRSSGVSLVSSHQGELQESQSKWYDGGLLSSPNHIIELSENLTAHRPLRSEVEKRSRPPSGHFRQRLSIDSPPAAPEENQPPPLPVKQSFADYTNLPDDTGLRRSTLTKSFKPKAPDPMPDPSEATIPENNSPDDVPPELPKKPHRIATP</sequence>
<organism evidence="5 6">
    <name type="scientific">Cordylochernes scorpioides</name>
    <dbReference type="NCBI Taxonomy" id="51811"/>
    <lineage>
        <taxon>Eukaryota</taxon>
        <taxon>Metazoa</taxon>
        <taxon>Ecdysozoa</taxon>
        <taxon>Arthropoda</taxon>
        <taxon>Chelicerata</taxon>
        <taxon>Arachnida</taxon>
        <taxon>Pseudoscorpiones</taxon>
        <taxon>Cheliferoidea</taxon>
        <taxon>Chernetidae</taxon>
        <taxon>Cordylochernes</taxon>
    </lineage>
</organism>
<dbReference type="InterPro" id="IPR046769">
    <property type="entry name" value="DOCKER_Lobe_A"/>
</dbReference>
<feature type="region of interest" description="Disordered" evidence="3">
    <location>
        <begin position="954"/>
        <end position="1037"/>
    </location>
</feature>
<evidence type="ECO:0000259" key="4">
    <source>
        <dbReference type="PROSITE" id="PS51651"/>
    </source>
</evidence>
<evidence type="ECO:0000313" key="6">
    <source>
        <dbReference type="Proteomes" id="UP001235939"/>
    </source>
</evidence>
<protein>
    <submittedName>
        <fullName evidence="5">DOCK2</fullName>
    </submittedName>
</protein>
<comment type="similarity">
    <text evidence="2">Belongs to the DOCK family.</text>
</comment>
<feature type="region of interest" description="Disordered" evidence="3">
    <location>
        <begin position="1066"/>
        <end position="1169"/>
    </location>
</feature>
<dbReference type="InterPro" id="IPR043162">
    <property type="entry name" value="DOCK_C_lobe_C"/>
</dbReference>
<keyword evidence="1" id="KW-0344">Guanine-nucleotide releasing factor</keyword>
<evidence type="ECO:0000256" key="3">
    <source>
        <dbReference type="SAM" id="MobiDB-lite"/>
    </source>
</evidence>
<evidence type="ECO:0000313" key="5">
    <source>
        <dbReference type="EMBL" id="UYV68726.1"/>
    </source>
</evidence>
<keyword evidence="6" id="KW-1185">Reference proteome</keyword>
<feature type="compositionally biased region" description="Polar residues" evidence="3">
    <location>
        <begin position="1016"/>
        <end position="1037"/>
    </location>
</feature>
<dbReference type="PROSITE" id="PS51651">
    <property type="entry name" value="DOCKER"/>
    <property type="match status" value="1"/>
</dbReference>
<name>A0ABY6KIU9_9ARAC</name>
<dbReference type="InterPro" id="IPR043161">
    <property type="entry name" value="DOCK_C_lobe_A"/>
</dbReference>
<dbReference type="Pfam" id="PF23554">
    <property type="entry name" value="TPR_DOCK"/>
    <property type="match status" value="1"/>
</dbReference>
<proteinExistence type="inferred from homology"/>
<reference evidence="5 6" key="1">
    <citation type="submission" date="2022-01" db="EMBL/GenBank/DDBJ databases">
        <title>A chromosomal length assembly of Cordylochernes scorpioides.</title>
        <authorList>
            <person name="Zeh D."/>
            <person name="Zeh J."/>
        </authorList>
    </citation>
    <scope>NUCLEOTIDE SEQUENCE [LARGE SCALE GENOMIC DNA]</scope>
    <source>
        <strain evidence="5">IN4F17</strain>
        <tissue evidence="5">Whole Body</tissue>
    </source>
</reference>
<evidence type="ECO:0000256" key="2">
    <source>
        <dbReference type="PROSITE-ProRule" id="PRU00984"/>
    </source>
</evidence>
<dbReference type="InterPro" id="IPR056372">
    <property type="entry name" value="TPR_DOCK"/>
</dbReference>
<feature type="domain" description="DOCKER" evidence="4">
    <location>
        <begin position="570"/>
        <end position="991"/>
    </location>
</feature>
<feature type="compositionally biased region" description="Pro residues" evidence="3">
    <location>
        <begin position="1092"/>
        <end position="1104"/>
    </location>
</feature>
<dbReference type="PANTHER" id="PTHR45653">
    <property type="entry name" value="DEDICATOR OF CYTOKINESIS"/>
    <property type="match status" value="1"/>
</dbReference>
<dbReference type="Gene3D" id="1.25.40.410">
    <property type="match status" value="1"/>
</dbReference>
<dbReference type="Pfam" id="PF20422">
    <property type="entry name" value="DHR-2_Lobe_B"/>
    <property type="match status" value="1"/>
</dbReference>